<comment type="caution">
    <text evidence="1">The sequence shown here is derived from an EMBL/GenBank/DDBJ whole genome shotgun (WGS) entry which is preliminary data.</text>
</comment>
<dbReference type="EMBL" id="JACHGG010000002">
    <property type="protein sequence ID" value="MBB6058413.1"/>
    <property type="molecule type" value="Genomic_DNA"/>
</dbReference>
<sequence>MFLYTYLYTEKLTLLREKQDEDPDFPGYVQISRSIQRSFLGDDYSEVMKLLLDNDFLTMLRHNREGEYFQDGFYFKGDYTGRCKSFKIPEHLQGTEKLYKVLREHVGQRELLKLNTVSPERQAYEERYRQIIAQNMKNVILLDTPESRQKIEDILAAQNKRVTPQDFITLFNTTPIKENPICEFGHRVHSNIVNTHKVVRPWYRFRGDEDSPLVEIDLVNSQPAILASITPKLIMKFAPECTEAAPLYAKVANDTNYQHYQELCATGDIYEQLRDRFNETYGSKLLTSLTRNDAKGVYYRGAYSDYEVMERYDLAEAEMEVLTLILQGAPQAEIDKKEGYLFTLRSYLLFKDMFPSVHELFRKIKLFDWKGINPGNKHSNNCLLAQRIESGIIYTRVVKALIDAGIERTKIITLHDALMVREQDEKKARTIFAKELKKLHLNIKLKNK</sequence>
<protein>
    <recommendedName>
        <fullName evidence="3">DNA-directed DNA polymerase family A palm domain-containing protein</fullName>
    </recommendedName>
</protein>
<organism evidence="1 2">
    <name type="scientific">Hymenobacter luteus</name>
    <dbReference type="NCBI Taxonomy" id="1411122"/>
    <lineage>
        <taxon>Bacteria</taxon>
        <taxon>Pseudomonadati</taxon>
        <taxon>Bacteroidota</taxon>
        <taxon>Cytophagia</taxon>
        <taxon>Cytophagales</taxon>
        <taxon>Hymenobacteraceae</taxon>
        <taxon>Hymenobacter</taxon>
    </lineage>
</organism>
<name>A0A7W9T0G1_9BACT</name>
<evidence type="ECO:0000313" key="1">
    <source>
        <dbReference type="EMBL" id="MBB6058413.1"/>
    </source>
</evidence>
<keyword evidence="2" id="KW-1185">Reference proteome</keyword>
<reference evidence="1 2" key="1">
    <citation type="submission" date="2020-08" db="EMBL/GenBank/DDBJ databases">
        <title>Genomic Encyclopedia of Type Strains, Phase IV (KMG-IV): sequencing the most valuable type-strain genomes for metagenomic binning, comparative biology and taxonomic classification.</title>
        <authorList>
            <person name="Goeker M."/>
        </authorList>
    </citation>
    <scope>NUCLEOTIDE SEQUENCE [LARGE SCALE GENOMIC DNA]</scope>
    <source>
        <strain evidence="1 2">DSM 26718</strain>
    </source>
</reference>
<accession>A0A7W9T0G1</accession>
<evidence type="ECO:0008006" key="3">
    <source>
        <dbReference type="Google" id="ProtNLM"/>
    </source>
</evidence>
<dbReference type="Proteomes" id="UP000532746">
    <property type="component" value="Unassembled WGS sequence"/>
</dbReference>
<gene>
    <name evidence="1" type="ORF">HNQ93_001259</name>
</gene>
<proteinExistence type="predicted"/>
<evidence type="ECO:0000313" key="2">
    <source>
        <dbReference type="Proteomes" id="UP000532746"/>
    </source>
</evidence>
<dbReference type="RefSeq" id="WP_183403362.1">
    <property type="nucleotide sequence ID" value="NZ_JACHGG010000002.1"/>
</dbReference>
<dbReference type="AlphaFoldDB" id="A0A7W9T0G1"/>